<feature type="region of interest" description="Disordered" evidence="1">
    <location>
        <begin position="179"/>
        <end position="202"/>
    </location>
</feature>
<evidence type="ECO:0000313" key="2">
    <source>
        <dbReference type="EMBL" id="KKN79618.1"/>
    </source>
</evidence>
<comment type="caution">
    <text evidence="2">The sequence shown here is derived from an EMBL/GenBank/DDBJ whole genome shotgun (WGS) entry which is preliminary data.</text>
</comment>
<organism evidence="2">
    <name type="scientific">marine sediment metagenome</name>
    <dbReference type="NCBI Taxonomy" id="412755"/>
    <lineage>
        <taxon>unclassified sequences</taxon>
        <taxon>metagenomes</taxon>
        <taxon>ecological metagenomes</taxon>
    </lineage>
</organism>
<protein>
    <submittedName>
        <fullName evidence="2">Uncharacterized protein</fullName>
    </submittedName>
</protein>
<reference evidence="2" key="1">
    <citation type="journal article" date="2015" name="Nature">
        <title>Complex archaea that bridge the gap between prokaryotes and eukaryotes.</title>
        <authorList>
            <person name="Spang A."/>
            <person name="Saw J.H."/>
            <person name="Jorgensen S.L."/>
            <person name="Zaremba-Niedzwiedzka K."/>
            <person name="Martijn J."/>
            <person name="Lind A.E."/>
            <person name="van Eijk R."/>
            <person name="Schleper C."/>
            <person name="Guy L."/>
            <person name="Ettema T.J."/>
        </authorList>
    </citation>
    <scope>NUCLEOTIDE SEQUENCE</scope>
</reference>
<dbReference type="EMBL" id="LAZR01000244">
    <property type="protein sequence ID" value="KKN79618.1"/>
    <property type="molecule type" value="Genomic_DNA"/>
</dbReference>
<evidence type="ECO:0000256" key="1">
    <source>
        <dbReference type="SAM" id="MobiDB-lite"/>
    </source>
</evidence>
<proteinExistence type="predicted"/>
<name>A0A0F9WM01_9ZZZZ</name>
<dbReference type="AlphaFoldDB" id="A0A0F9WM01"/>
<gene>
    <name evidence="2" type="ORF">LCGC14_0338220</name>
</gene>
<accession>A0A0F9WM01</accession>
<sequence length="313" mass="34475">MNEQAVVQKVDPYQLMDLMDDAAIIEEIKGRISKAWAYNFRQGNEDVWGLSKVGVDACCREMAKMGEVIREDGVDYGVDPTDDRYILFKASATRYAVNKNGEQVMLDSAYGTKRQCRLIVTSREGVTDRENNFWFEQGAMKALRNARARLISEEVRAQIMSLAKEGGKVAQISEEVVEGAVKPPQPPPQPQPAAQASPTGRPVCPQCGQPAIIKGKEEYGGGWLCWKKEGGCGAKFDSDPLVIVEEDAEPAEEPLTDYHTALDALSGALTVEEITIVFNDHYGHLKGEAKANFKMAFDKKKIALEKGGDDVPM</sequence>